<accession>A0ABP5K3L2</accession>
<gene>
    <name evidence="1" type="ORF">GCM10009843_25400</name>
</gene>
<dbReference type="RefSeq" id="WP_344304125.1">
    <property type="nucleotide sequence ID" value="NZ_BAAAQQ010000012.1"/>
</dbReference>
<organism evidence="1 2">
    <name type="scientific">Nocardioides bigeumensis</name>
    <dbReference type="NCBI Taxonomy" id="433657"/>
    <lineage>
        <taxon>Bacteria</taxon>
        <taxon>Bacillati</taxon>
        <taxon>Actinomycetota</taxon>
        <taxon>Actinomycetes</taxon>
        <taxon>Propionibacteriales</taxon>
        <taxon>Nocardioidaceae</taxon>
        <taxon>Nocardioides</taxon>
    </lineage>
</organism>
<name>A0ABP5K3L2_9ACTN</name>
<dbReference type="EMBL" id="BAAAQQ010000012">
    <property type="protein sequence ID" value="GAA2126706.1"/>
    <property type="molecule type" value="Genomic_DNA"/>
</dbReference>
<protein>
    <submittedName>
        <fullName evidence="1">Uncharacterized protein</fullName>
    </submittedName>
</protein>
<keyword evidence="2" id="KW-1185">Reference proteome</keyword>
<evidence type="ECO:0000313" key="1">
    <source>
        <dbReference type="EMBL" id="GAA2126706.1"/>
    </source>
</evidence>
<comment type="caution">
    <text evidence="1">The sequence shown here is derived from an EMBL/GenBank/DDBJ whole genome shotgun (WGS) entry which is preliminary data.</text>
</comment>
<dbReference type="Proteomes" id="UP001500575">
    <property type="component" value="Unassembled WGS sequence"/>
</dbReference>
<sequence>MHGLEVTFTEVARHRPFELLAPTAPAVPVGADETPAPQPAPYVSLVADLLGTDARLTLASGATRFTAAYDAESRRVWLEVGDGPSSTLHRSRRFGRCPEPPARLALTLTGLHLTAFVHDGERWLARSRVDLRDRLETRTDGFVAALTASADGVAGAVVGPFGQLGLRDLRFVTTADGDPVCDDGAWLLTATHAGPGFFDAAHTGVWSLAPQTLEWQHRADLFFRRPGEVEGGVYGDHATHLVRDGSRWLVATSTWGDLDVTTPQRRRRATVSVVLAESTADLTQGPHVLDAHPLPLPTDGFASVATWDPHLVRDATPDGPRWLVGFVSSPKLFRFHPALAAGPSLDDLTLLAADPDRRATEGTTLVRTDMGWRVVASDGRDGRRGQRRAYPVFDVDLRQLGALDAAYLTNLPWPALARDPARPGTWWLVAFNGRRAGGEVLGYGTHGDVVVMRGGS</sequence>
<proteinExistence type="predicted"/>
<evidence type="ECO:0000313" key="2">
    <source>
        <dbReference type="Proteomes" id="UP001500575"/>
    </source>
</evidence>
<reference evidence="2" key="1">
    <citation type="journal article" date="2019" name="Int. J. Syst. Evol. Microbiol.">
        <title>The Global Catalogue of Microorganisms (GCM) 10K type strain sequencing project: providing services to taxonomists for standard genome sequencing and annotation.</title>
        <authorList>
            <consortium name="The Broad Institute Genomics Platform"/>
            <consortium name="The Broad Institute Genome Sequencing Center for Infectious Disease"/>
            <person name="Wu L."/>
            <person name="Ma J."/>
        </authorList>
    </citation>
    <scope>NUCLEOTIDE SEQUENCE [LARGE SCALE GENOMIC DNA]</scope>
    <source>
        <strain evidence="2">JCM 16021</strain>
    </source>
</reference>